<dbReference type="Proteomes" id="UP000265882">
    <property type="component" value="Unassembled WGS sequence"/>
</dbReference>
<gene>
    <name evidence="1" type="ORF">C4520_21335</name>
</gene>
<dbReference type="PANTHER" id="PTHR15811:SF5">
    <property type="entry name" value="MTH938 DOMAIN-CONTAINING PROTEIN"/>
    <property type="match status" value="1"/>
</dbReference>
<dbReference type="InterPro" id="IPR007523">
    <property type="entry name" value="NDUFAF3/AAMDC"/>
</dbReference>
<comment type="caution">
    <text evidence="1">The sequence shown here is derived from an EMBL/GenBank/DDBJ whole genome shotgun (WGS) entry which is preliminary data.</text>
</comment>
<reference evidence="1 2" key="1">
    <citation type="journal article" date="2017" name="ISME J.">
        <title>Energy and carbon metabolisms in a deep terrestrial subsurface fluid microbial community.</title>
        <authorList>
            <person name="Momper L."/>
            <person name="Jungbluth S.P."/>
            <person name="Lee M.D."/>
            <person name="Amend J.P."/>
        </authorList>
    </citation>
    <scope>NUCLEOTIDE SEQUENCE [LARGE SCALE GENOMIC DNA]</scope>
    <source>
        <strain evidence="1">SURF_5</strain>
    </source>
</reference>
<accession>A0A3A4NIK5</accession>
<dbReference type="PANTHER" id="PTHR15811">
    <property type="entry name" value="MTH938 DOMAIN-CONTAINING PROTEIN"/>
    <property type="match status" value="1"/>
</dbReference>
<evidence type="ECO:0000313" key="1">
    <source>
        <dbReference type="EMBL" id="RJP14551.1"/>
    </source>
</evidence>
<dbReference type="Pfam" id="PF04430">
    <property type="entry name" value="DUF498"/>
    <property type="match status" value="1"/>
</dbReference>
<dbReference type="Gene3D" id="3.40.1230.10">
    <property type="entry name" value="MTH938-like"/>
    <property type="match status" value="1"/>
</dbReference>
<dbReference type="EMBL" id="QZKU01000143">
    <property type="protein sequence ID" value="RJP14551.1"/>
    <property type="molecule type" value="Genomic_DNA"/>
</dbReference>
<sequence>MALIDRYSFGSVTIGGRSYASDLIIYPDKIQEEWWRKEGHRLQTEDIPDVLADPPEILVIGQGDPGRMQIDPRVTEALKQLNVRVLAAPTKKACEEFNRLVEQGKKVIAALHLTC</sequence>
<dbReference type="InterPro" id="IPR036748">
    <property type="entry name" value="MTH938-like_sf"/>
</dbReference>
<dbReference type="CDD" id="cd05126">
    <property type="entry name" value="Mth938"/>
    <property type="match status" value="1"/>
</dbReference>
<dbReference type="AlphaFoldDB" id="A0A3A4NIK5"/>
<name>A0A3A4NIK5_ABYX5</name>
<protein>
    <recommendedName>
        <fullName evidence="3">Xcc1710-like domain-containing protein</fullName>
    </recommendedName>
</protein>
<dbReference type="SUPFAM" id="SSF64076">
    <property type="entry name" value="MTH938-like"/>
    <property type="match status" value="1"/>
</dbReference>
<dbReference type="InterPro" id="IPR034096">
    <property type="entry name" value="AAMDC"/>
</dbReference>
<dbReference type="GO" id="GO:0005737">
    <property type="term" value="C:cytoplasm"/>
    <property type="evidence" value="ECO:0007669"/>
    <property type="project" value="TreeGrafter"/>
</dbReference>
<evidence type="ECO:0000313" key="2">
    <source>
        <dbReference type="Proteomes" id="UP000265882"/>
    </source>
</evidence>
<proteinExistence type="predicted"/>
<evidence type="ECO:0008006" key="3">
    <source>
        <dbReference type="Google" id="ProtNLM"/>
    </source>
</evidence>
<organism evidence="1 2">
    <name type="scientific">Abyssobacteria bacterium (strain SURF_5)</name>
    <dbReference type="NCBI Taxonomy" id="2093360"/>
    <lineage>
        <taxon>Bacteria</taxon>
        <taxon>Pseudomonadati</taxon>
        <taxon>Candidatus Hydrogenedentota</taxon>
        <taxon>Candidatus Abyssobacteria</taxon>
    </lineage>
</organism>